<dbReference type="AlphaFoldDB" id="A0A384K7Y7"/>
<evidence type="ECO:0000313" key="3">
    <source>
        <dbReference type="Proteomes" id="UP000001798"/>
    </source>
</evidence>
<organism evidence="2 3">
    <name type="scientific">Botryotinia fuckeliana (strain B05.10)</name>
    <name type="common">Noble rot fungus</name>
    <name type="synonym">Botrytis cinerea</name>
    <dbReference type="NCBI Taxonomy" id="332648"/>
    <lineage>
        <taxon>Eukaryota</taxon>
        <taxon>Fungi</taxon>
        <taxon>Dikarya</taxon>
        <taxon>Ascomycota</taxon>
        <taxon>Pezizomycotina</taxon>
        <taxon>Leotiomycetes</taxon>
        <taxon>Helotiales</taxon>
        <taxon>Sclerotiniaceae</taxon>
        <taxon>Botrytis</taxon>
    </lineage>
</organism>
<feature type="region of interest" description="Disordered" evidence="1">
    <location>
        <begin position="379"/>
        <end position="421"/>
    </location>
</feature>
<proteinExistence type="predicted"/>
<dbReference type="OrthoDB" id="3922785at2759"/>
<evidence type="ECO:0000313" key="2">
    <source>
        <dbReference type="EMBL" id="ATZ58727.1"/>
    </source>
</evidence>
<name>A0A384K7Y7_BOTFB</name>
<protein>
    <submittedName>
        <fullName evidence="2">Uncharacterized protein</fullName>
    </submittedName>
</protein>
<reference evidence="2 3" key="2">
    <citation type="journal article" date="2012" name="Eukaryot. Cell">
        <title>Genome update of Botrytis cinerea strains B05.10 and T4.</title>
        <authorList>
            <person name="Staats M."/>
            <person name="van Kan J.A."/>
        </authorList>
    </citation>
    <scope>NUCLEOTIDE SEQUENCE [LARGE SCALE GENOMIC DNA]</scope>
    <source>
        <strain evidence="2 3">B05.10</strain>
    </source>
</reference>
<dbReference type="KEGG" id="bfu:BCIN_16g04270"/>
<dbReference type="VEuPathDB" id="FungiDB:Bcin16g04270"/>
<dbReference type="EMBL" id="CP009820">
    <property type="protein sequence ID" value="ATZ58727.1"/>
    <property type="molecule type" value="Genomic_DNA"/>
</dbReference>
<evidence type="ECO:0000256" key="1">
    <source>
        <dbReference type="SAM" id="MobiDB-lite"/>
    </source>
</evidence>
<accession>A0A384K7Y7</accession>
<reference evidence="2 3" key="1">
    <citation type="journal article" date="2011" name="PLoS Genet.">
        <title>Genomic analysis of the necrotrophic fungal pathogens Sclerotinia sclerotiorum and Botrytis cinerea.</title>
        <authorList>
            <person name="Amselem J."/>
            <person name="Cuomo C.A."/>
            <person name="van Kan J.A."/>
            <person name="Viaud M."/>
            <person name="Benito E.P."/>
            <person name="Couloux A."/>
            <person name="Coutinho P.M."/>
            <person name="de Vries R.P."/>
            <person name="Dyer P.S."/>
            <person name="Fillinger S."/>
            <person name="Fournier E."/>
            <person name="Gout L."/>
            <person name="Hahn M."/>
            <person name="Kohn L."/>
            <person name="Lapalu N."/>
            <person name="Plummer K.M."/>
            <person name="Pradier J.M."/>
            <person name="Quevillon E."/>
            <person name="Sharon A."/>
            <person name="Simon A."/>
            <person name="ten Have A."/>
            <person name="Tudzynski B."/>
            <person name="Tudzynski P."/>
            <person name="Wincker P."/>
            <person name="Andrew M."/>
            <person name="Anthouard V."/>
            <person name="Beever R.E."/>
            <person name="Beffa R."/>
            <person name="Benoit I."/>
            <person name="Bouzid O."/>
            <person name="Brault B."/>
            <person name="Chen Z."/>
            <person name="Choquer M."/>
            <person name="Collemare J."/>
            <person name="Cotton P."/>
            <person name="Danchin E.G."/>
            <person name="Da Silva C."/>
            <person name="Gautier A."/>
            <person name="Giraud C."/>
            <person name="Giraud T."/>
            <person name="Gonzalez C."/>
            <person name="Grossetete S."/>
            <person name="Guldener U."/>
            <person name="Henrissat B."/>
            <person name="Howlett B.J."/>
            <person name="Kodira C."/>
            <person name="Kretschmer M."/>
            <person name="Lappartient A."/>
            <person name="Leroch M."/>
            <person name="Levis C."/>
            <person name="Mauceli E."/>
            <person name="Neuveglise C."/>
            <person name="Oeser B."/>
            <person name="Pearson M."/>
            <person name="Poulain J."/>
            <person name="Poussereau N."/>
            <person name="Quesneville H."/>
            <person name="Rascle C."/>
            <person name="Schumacher J."/>
            <person name="Segurens B."/>
            <person name="Sexton A."/>
            <person name="Silva E."/>
            <person name="Sirven C."/>
            <person name="Soanes D.M."/>
            <person name="Talbot N.J."/>
            <person name="Templeton M."/>
            <person name="Yandava C."/>
            <person name="Yarden O."/>
            <person name="Zeng Q."/>
            <person name="Rollins J.A."/>
            <person name="Lebrun M.H."/>
            <person name="Dickman M."/>
        </authorList>
    </citation>
    <scope>NUCLEOTIDE SEQUENCE [LARGE SCALE GENOMIC DNA]</scope>
    <source>
        <strain evidence="2 3">B05.10</strain>
    </source>
</reference>
<dbReference type="RefSeq" id="XP_024553971.1">
    <property type="nucleotide sequence ID" value="XM_024698154.1"/>
</dbReference>
<sequence>MTLNPLSNAPIIARKFGRTLERVEHLSNVCLKYQKVGKVGVTCQFRLSKSKWGVLGEAQNPAGVIYMSLGFDQPNDCRLSSAIVSITLEDSEPTEATERRSIQKSVSDRLHITDQYGPKQLFGPERRMLVKKNLRLTPNINILGNGGGGVGLDISKEVTLSHRWIFNGSLRPATHPTHKSRHTAIYRTLEWELAESEFELHTTHSNMIHTAFAFEHDGRPFLMEVNIKGKLKSTKDKILRHLKFSSDQDKSKGSSTTFVHLPRGDHNSMRLDALANSLPRMMEIENLEVVPTEVPDALPASIFMGGITTETARERNGKKSDGPATFARPGQSTLVATSTERVIVHSKPIGLRAANPDPQDPTYPSLENLSRASFILTNTPRNGTGISEQRPKNTSVTISEPGVDLQDESQSENGSSWFPSDTTLVEEQDAEQLVEGVRQTKHKDIQDGLLLLSESPYLMLILKLLLGLMTVFGKTRKRLRKLSSSYESIDKDSTASQD</sequence>
<reference evidence="2 3" key="3">
    <citation type="journal article" date="2017" name="Mol. Plant Pathol.">
        <title>A gapless genome sequence of the fungus Botrytis cinerea.</title>
        <authorList>
            <person name="Van Kan J.A."/>
            <person name="Stassen J.H."/>
            <person name="Mosbach A."/>
            <person name="Van Der Lee T.A."/>
            <person name="Faino L."/>
            <person name="Farmer A.D."/>
            <person name="Papasotiriou D.G."/>
            <person name="Zhou S."/>
            <person name="Seidl M.F."/>
            <person name="Cottam E."/>
            <person name="Edel D."/>
            <person name="Hahn M."/>
            <person name="Schwartz D.C."/>
            <person name="Dietrich R.A."/>
            <person name="Widdison S."/>
            <person name="Scalliet G."/>
        </authorList>
    </citation>
    <scope>NUCLEOTIDE SEQUENCE [LARGE SCALE GENOMIC DNA]</scope>
    <source>
        <strain evidence="2 3">B05.10</strain>
    </source>
</reference>
<dbReference type="Proteomes" id="UP000001798">
    <property type="component" value="Chromosome 16"/>
</dbReference>
<keyword evidence="3" id="KW-1185">Reference proteome</keyword>
<feature type="compositionally biased region" description="Polar residues" evidence="1">
    <location>
        <begin position="411"/>
        <end position="421"/>
    </location>
</feature>
<feature type="compositionally biased region" description="Polar residues" evidence="1">
    <location>
        <begin position="379"/>
        <end position="398"/>
    </location>
</feature>
<dbReference type="GeneID" id="5428257"/>
<gene>
    <name evidence="2" type="ORF">BCIN_16g04270</name>
</gene>